<protein>
    <submittedName>
        <fullName evidence="1">Uncharacterized protein</fullName>
    </submittedName>
</protein>
<accession>A0A2Z6PGV6</accession>
<reference evidence="2" key="1">
    <citation type="journal article" date="2017" name="Front. Plant Sci.">
        <title>Climate Clever Clovers: New Paradigm to Reduce the Environmental Footprint of Ruminants by Breeding Low Methanogenic Forages Utilizing Haplotype Variation.</title>
        <authorList>
            <person name="Kaur P."/>
            <person name="Appels R."/>
            <person name="Bayer P.E."/>
            <person name="Keeble-Gagnere G."/>
            <person name="Wang J."/>
            <person name="Hirakawa H."/>
            <person name="Shirasawa K."/>
            <person name="Vercoe P."/>
            <person name="Stefanova K."/>
            <person name="Durmic Z."/>
            <person name="Nichols P."/>
            <person name="Revell C."/>
            <person name="Isobe S.N."/>
            <person name="Edwards D."/>
            <person name="Erskine W."/>
        </authorList>
    </citation>
    <scope>NUCLEOTIDE SEQUENCE [LARGE SCALE GENOMIC DNA]</scope>
    <source>
        <strain evidence="2">cv. Daliak</strain>
    </source>
</reference>
<sequence>MTRDSHLCPDAIARMTPIISDPVSTKEFPEASFCYYICDIFYPAYAFGINSLPNLAPVAYDQGTSIHVSDDSTPSETILQRQQTYNSIGFTQHSKLIAWQQIGNQLIQTAAATSFRSNVIPLGILLAVSACLK</sequence>
<evidence type="ECO:0000313" key="2">
    <source>
        <dbReference type="Proteomes" id="UP000242715"/>
    </source>
</evidence>
<dbReference type="Proteomes" id="UP000242715">
    <property type="component" value="Unassembled WGS sequence"/>
</dbReference>
<name>A0A2Z6PGV6_TRISU</name>
<proteinExistence type="predicted"/>
<keyword evidence="2" id="KW-1185">Reference proteome</keyword>
<evidence type="ECO:0000313" key="1">
    <source>
        <dbReference type="EMBL" id="GAU49312.1"/>
    </source>
</evidence>
<organism evidence="1 2">
    <name type="scientific">Trifolium subterraneum</name>
    <name type="common">Subterranean clover</name>
    <dbReference type="NCBI Taxonomy" id="3900"/>
    <lineage>
        <taxon>Eukaryota</taxon>
        <taxon>Viridiplantae</taxon>
        <taxon>Streptophyta</taxon>
        <taxon>Embryophyta</taxon>
        <taxon>Tracheophyta</taxon>
        <taxon>Spermatophyta</taxon>
        <taxon>Magnoliopsida</taxon>
        <taxon>eudicotyledons</taxon>
        <taxon>Gunneridae</taxon>
        <taxon>Pentapetalae</taxon>
        <taxon>rosids</taxon>
        <taxon>fabids</taxon>
        <taxon>Fabales</taxon>
        <taxon>Fabaceae</taxon>
        <taxon>Papilionoideae</taxon>
        <taxon>50 kb inversion clade</taxon>
        <taxon>NPAAA clade</taxon>
        <taxon>Hologalegina</taxon>
        <taxon>IRL clade</taxon>
        <taxon>Trifolieae</taxon>
        <taxon>Trifolium</taxon>
    </lineage>
</organism>
<dbReference type="EMBL" id="DF974547">
    <property type="protein sequence ID" value="GAU49312.1"/>
    <property type="molecule type" value="Genomic_DNA"/>
</dbReference>
<gene>
    <name evidence="1" type="ORF">TSUD_25840</name>
</gene>
<dbReference type="AlphaFoldDB" id="A0A2Z6PGV6"/>